<dbReference type="Pfam" id="PF09587">
    <property type="entry name" value="PGA_cap"/>
    <property type="match status" value="1"/>
</dbReference>
<name>A0A1F8D0F0_9BACT</name>
<dbReference type="Gene3D" id="3.60.21.10">
    <property type="match status" value="1"/>
</dbReference>
<dbReference type="SUPFAM" id="SSF56300">
    <property type="entry name" value="Metallo-dependent phosphatases"/>
    <property type="match status" value="1"/>
</dbReference>
<dbReference type="InterPro" id="IPR052169">
    <property type="entry name" value="CW_Biosynth-Accessory"/>
</dbReference>
<gene>
    <name evidence="3" type="ORF">A2376_02235</name>
</gene>
<dbReference type="CDD" id="cd07381">
    <property type="entry name" value="MPP_CapA"/>
    <property type="match status" value="1"/>
</dbReference>
<proteinExistence type="inferred from homology"/>
<evidence type="ECO:0000259" key="2">
    <source>
        <dbReference type="SMART" id="SM00854"/>
    </source>
</evidence>
<dbReference type="Proteomes" id="UP000178330">
    <property type="component" value="Unassembled WGS sequence"/>
</dbReference>
<dbReference type="InterPro" id="IPR019079">
    <property type="entry name" value="Capsule_synth_CapA"/>
</dbReference>
<dbReference type="SMART" id="SM00854">
    <property type="entry name" value="PGA_cap"/>
    <property type="match status" value="1"/>
</dbReference>
<accession>A0A1F8D0F0</accession>
<feature type="domain" description="Capsule synthesis protein CapA" evidence="2">
    <location>
        <begin position="44"/>
        <end position="282"/>
    </location>
</feature>
<evidence type="ECO:0000313" key="4">
    <source>
        <dbReference type="Proteomes" id="UP000178330"/>
    </source>
</evidence>
<organism evidence="3 4">
    <name type="scientific">Candidatus Woesebacteria bacterium RIFOXYB1_FULL_47_31</name>
    <dbReference type="NCBI Taxonomy" id="1802542"/>
    <lineage>
        <taxon>Bacteria</taxon>
        <taxon>Candidatus Woeseibacteriota</taxon>
    </lineage>
</organism>
<dbReference type="AlphaFoldDB" id="A0A1F8D0F0"/>
<reference evidence="3 4" key="1">
    <citation type="journal article" date="2016" name="Nat. Commun.">
        <title>Thousands of microbial genomes shed light on interconnected biogeochemical processes in an aquifer system.</title>
        <authorList>
            <person name="Anantharaman K."/>
            <person name="Brown C.T."/>
            <person name="Hug L.A."/>
            <person name="Sharon I."/>
            <person name="Castelle C.J."/>
            <person name="Probst A.J."/>
            <person name="Thomas B.C."/>
            <person name="Singh A."/>
            <person name="Wilkins M.J."/>
            <person name="Karaoz U."/>
            <person name="Brodie E.L."/>
            <person name="Williams K.H."/>
            <person name="Hubbard S.S."/>
            <person name="Banfield J.F."/>
        </authorList>
    </citation>
    <scope>NUCLEOTIDE SEQUENCE [LARGE SCALE GENOMIC DNA]</scope>
</reference>
<dbReference type="InterPro" id="IPR029052">
    <property type="entry name" value="Metallo-depent_PP-like"/>
</dbReference>
<comment type="caution">
    <text evidence="3">The sequence shown here is derived from an EMBL/GenBank/DDBJ whole genome shotgun (WGS) entry which is preliminary data.</text>
</comment>
<evidence type="ECO:0000313" key="3">
    <source>
        <dbReference type="EMBL" id="OGM82067.1"/>
    </source>
</evidence>
<comment type="similarity">
    <text evidence="1">Belongs to the CapA family.</text>
</comment>
<sequence>MERRQAFLMVLAASFLVLLIYLTAIPKETSEGKFPLRIFSRDVEIILTGDVMLGRTVMTKSLDSGEPTYPFEKVAGQLAEADFVFVNLENPIIENCPRTSTGLKFCADPKLTSGLKFAGVDVVTLANNHALDYGKGGIEKTVEFLKEEGIEAVGLGNLVIKEKKGIRFGFLGFNFVSSGPKDEDFKLVSDSDEKVEVLIVGIHWGEEYQDKANKFQREWAKKLVEVGADVIVGHHPHWVQDVEYIKKPVYAEGASSPSVSEDTKYDEYAVAYYSLGNFIFDQMWSKKTREGLIIKLTFRDGRLISEEKLPIYMSSWAQPEFVEK</sequence>
<dbReference type="PANTHER" id="PTHR33393">
    <property type="entry name" value="POLYGLUTAMINE SYNTHESIS ACCESSORY PROTEIN RV0574C-RELATED"/>
    <property type="match status" value="1"/>
</dbReference>
<dbReference type="EMBL" id="MGIC01000045">
    <property type="protein sequence ID" value="OGM82067.1"/>
    <property type="molecule type" value="Genomic_DNA"/>
</dbReference>
<protein>
    <recommendedName>
        <fullName evidence="2">Capsule synthesis protein CapA domain-containing protein</fullName>
    </recommendedName>
</protein>
<dbReference type="PANTHER" id="PTHR33393:SF11">
    <property type="entry name" value="POLYGLUTAMINE SYNTHESIS ACCESSORY PROTEIN RV0574C-RELATED"/>
    <property type="match status" value="1"/>
</dbReference>
<evidence type="ECO:0000256" key="1">
    <source>
        <dbReference type="ARBA" id="ARBA00005662"/>
    </source>
</evidence>